<dbReference type="InterPro" id="IPR050185">
    <property type="entry name" value="Ub_carboxyl-term_hydrolase"/>
</dbReference>
<dbReference type="CDD" id="cd02257">
    <property type="entry name" value="Peptidase_C19"/>
    <property type="match status" value="1"/>
</dbReference>
<dbReference type="InterPro" id="IPR001394">
    <property type="entry name" value="Peptidase_C19_UCH"/>
</dbReference>
<evidence type="ECO:0000256" key="2">
    <source>
        <dbReference type="SAM" id="MobiDB-lite"/>
    </source>
</evidence>
<name>A0A3L6QRW0_PANMI</name>
<evidence type="ECO:0000256" key="1">
    <source>
        <dbReference type="ARBA" id="ARBA00009085"/>
    </source>
</evidence>
<dbReference type="Gene3D" id="3.90.70.10">
    <property type="entry name" value="Cysteine proteinases"/>
    <property type="match status" value="2"/>
</dbReference>
<protein>
    <recommendedName>
        <fullName evidence="3">USP domain-containing protein</fullName>
    </recommendedName>
</protein>
<dbReference type="Proteomes" id="UP000275267">
    <property type="component" value="Unassembled WGS sequence"/>
</dbReference>
<evidence type="ECO:0000313" key="5">
    <source>
        <dbReference type="Proteomes" id="UP000275267"/>
    </source>
</evidence>
<dbReference type="InterPro" id="IPR028889">
    <property type="entry name" value="USP"/>
</dbReference>
<feature type="domain" description="USP" evidence="3">
    <location>
        <begin position="158"/>
        <end position="458"/>
    </location>
</feature>
<dbReference type="AlphaFoldDB" id="A0A3L6QRW0"/>
<dbReference type="PROSITE" id="PS50235">
    <property type="entry name" value="USP_3"/>
    <property type="match status" value="1"/>
</dbReference>
<gene>
    <name evidence="4" type="ORF">C2845_PM04G33150</name>
</gene>
<dbReference type="OrthoDB" id="429671at2759"/>
<keyword evidence="5" id="KW-1185">Reference proteome</keyword>
<proteinExistence type="inferred from homology"/>
<sequence>MSGGGGSGDKMLLFGSFTEDETKLFQGQPLKSPTKSATKSWEHPEIQFGSLNFSVLSLQKASSPIAKGVVLPAKSADAQSSVITKENACSNKKEAIGPSFPNGGPVLANGCPPVNVSPNNGVLENVRKMEAVVPPAMPVVPPVVTAKSISNETPHAVPEVDKNGTKSTQNRKLDKVKEITENGSPIVVTPIVAAPADEAVTSLNKKASQNMPLLPHGVAFMLAFCPPFTGFEKPKQEDAQEFLSFAMNRMHDELLKLNGNGSNSKEGMVVSSADDDAWETVGRKNKSAIVRTQSFVPSELSAIFGGQLQSVVKAAGDAIHECDAMHFACRTTCIGKIAGVVTARKSFKIQTLSKIMILHLKRFSYGNHGSTKLYKPLHFPLQLVLSRDLLSSPLSEGRKYELVATITHHGRDPYRGHYTAHAKHANGQWLRFDDDAVAPVGQNEVLHDQAYILFYQQV</sequence>
<dbReference type="PROSITE" id="PS00973">
    <property type="entry name" value="USP_2"/>
    <property type="match status" value="1"/>
</dbReference>
<dbReference type="SUPFAM" id="SSF54001">
    <property type="entry name" value="Cysteine proteinases"/>
    <property type="match status" value="1"/>
</dbReference>
<dbReference type="STRING" id="4540.A0A3L6QRW0"/>
<dbReference type="EMBL" id="PQIB02000011">
    <property type="protein sequence ID" value="RLM86403.1"/>
    <property type="molecule type" value="Genomic_DNA"/>
</dbReference>
<reference evidence="5" key="1">
    <citation type="journal article" date="2019" name="Nat. Commun.">
        <title>The genome of broomcorn millet.</title>
        <authorList>
            <person name="Zou C."/>
            <person name="Miki D."/>
            <person name="Li D."/>
            <person name="Tang Q."/>
            <person name="Xiao L."/>
            <person name="Rajput S."/>
            <person name="Deng P."/>
            <person name="Jia W."/>
            <person name="Huang R."/>
            <person name="Zhang M."/>
            <person name="Sun Y."/>
            <person name="Hu J."/>
            <person name="Fu X."/>
            <person name="Schnable P.S."/>
            <person name="Li F."/>
            <person name="Zhang H."/>
            <person name="Feng B."/>
            <person name="Zhu X."/>
            <person name="Liu R."/>
            <person name="Schnable J.C."/>
            <person name="Zhu J.-K."/>
            <person name="Zhang H."/>
        </authorList>
    </citation>
    <scope>NUCLEOTIDE SEQUENCE [LARGE SCALE GENOMIC DNA]</scope>
</reference>
<evidence type="ECO:0000313" key="4">
    <source>
        <dbReference type="EMBL" id="RLM86403.1"/>
    </source>
</evidence>
<organism evidence="4 5">
    <name type="scientific">Panicum miliaceum</name>
    <name type="common">Proso millet</name>
    <name type="synonym">Broomcorn millet</name>
    <dbReference type="NCBI Taxonomy" id="4540"/>
    <lineage>
        <taxon>Eukaryota</taxon>
        <taxon>Viridiplantae</taxon>
        <taxon>Streptophyta</taxon>
        <taxon>Embryophyta</taxon>
        <taxon>Tracheophyta</taxon>
        <taxon>Spermatophyta</taxon>
        <taxon>Magnoliopsida</taxon>
        <taxon>Liliopsida</taxon>
        <taxon>Poales</taxon>
        <taxon>Poaceae</taxon>
        <taxon>PACMAD clade</taxon>
        <taxon>Panicoideae</taxon>
        <taxon>Panicodae</taxon>
        <taxon>Paniceae</taxon>
        <taxon>Panicinae</taxon>
        <taxon>Panicum</taxon>
        <taxon>Panicum sect. Panicum</taxon>
    </lineage>
</organism>
<feature type="region of interest" description="Disordered" evidence="2">
    <location>
        <begin position="150"/>
        <end position="172"/>
    </location>
</feature>
<dbReference type="GO" id="GO:0004843">
    <property type="term" value="F:cysteine-type deubiquitinase activity"/>
    <property type="evidence" value="ECO:0007669"/>
    <property type="project" value="InterPro"/>
</dbReference>
<dbReference type="PANTHER" id="PTHR21646:SF93">
    <property type="entry name" value="UBIQUITIN HYDROLASE B"/>
    <property type="match status" value="1"/>
</dbReference>
<evidence type="ECO:0000259" key="3">
    <source>
        <dbReference type="PROSITE" id="PS50235"/>
    </source>
</evidence>
<dbReference type="PANTHER" id="PTHR21646">
    <property type="entry name" value="UBIQUITIN CARBOXYL-TERMINAL HYDROLASE"/>
    <property type="match status" value="1"/>
</dbReference>
<dbReference type="GO" id="GO:0016579">
    <property type="term" value="P:protein deubiquitination"/>
    <property type="evidence" value="ECO:0007669"/>
    <property type="project" value="InterPro"/>
</dbReference>
<comment type="similarity">
    <text evidence="1">Belongs to the peptidase C19 family.</text>
</comment>
<accession>A0A3L6QRW0</accession>
<dbReference type="InterPro" id="IPR038765">
    <property type="entry name" value="Papain-like_cys_pep_sf"/>
</dbReference>
<comment type="caution">
    <text evidence="4">The sequence shown here is derived from an EMBL/GenBank/DDBJ whole genome shotgun (WGS) entry which is preliminary data.</text>
</comment>
<dbReference type="Pfam" id="PF00443">
    <property type="entry name" value="UCH"/>
    <property type="match status" value="1"/>
</dbReference>
<dbReference type="InterPro" id="IPR018200">
    <property type="entry name" value="USP_CS"/>
</dbReference>